<evidence type="ECO:0000256" key="3">
    <source>
        <dbReference type="ARBA" id="ARBA00022614"/>
    </source>
</evidence>
<dbReference type="Pfam" id="PF00560">
    <property type="entry name" value="LRR_1"/>
    <property type="match status" value="3"/>
</dbReference>
<dbReference type="Proteomes" id="UP000541444">
    <property type="component" value="Unassembled WGS sequence"/>
</dbReference>
<evidence type="ECO:0000256" key="4">
    <source>
        <dbReference type="ARBA" id="ARBA00022692"/>
    </source>
</evidence>
<reference evidence="10 11" key="1">
    <citation type="journal article" date="2020" name="IScience">
        <title>Genome Sequencing of the Endangered Kingdonia uniflora (Circaeasteraceae, Ranunculales) Reveals Potential Mechanisms of Evolutionary Specialization.</title>
        <authorList>
            <person name="Sun Y."/>
            <person name="Deng T."/>
            <person name="Zhang A."/>
            <person name="Moore M.J."/>
            <person name="Landis J.B."/>
            <person name="Lin N."/>
            <person name="Zhang H."/>
            <person name="Zhang X."/>
            <person name="Huang J."/>
            <person name="Zhang X."/>
            <person name="Sun H."/>
            <person name="Wang H."/>
        </authorList>
    </citation>
    <scope>NUCLEOTIDE SEQUENCE [LARGE SCALE GENOMIC DNA]</scope>
    <source>
        <strain evidence="10">TB1705</strain>
        <tissue evidence="10">Leaf</tissue>
    </source>
</reference>
<keyword evidence="6" id="KW-0677">Repeat</keyword>
<feature type="compositionally biased region" description="Low complexity" evidence="9">
    <location>
        <begin position="522"/>
        <end position="536"/>
    </location>
</feature>
<proteinExistence type="predicted"/>
<dbReference type="InterPro" id="IPR001611">
    <property type="entry name" value="Leu-rich_rpt"/>
</dbReference>
<dbReference type="OrthoDB" id="2018152at2759"/>
<dbReference type="FunFam" id="3.80.10.10:FF:000722">
    <property type="entry name" value="Leucine-rich repeat receptor-like protein kinase"/>
    <property type="match status" value="1"/>
</dbReference>
<accession>A0A7J7LII0</accession>
<organism evidence="10 11">
    <name type="scientific">Kingdonia uniflora</name>
    <dbReference type="NCBI Taxonomy" id="39325"/>
    <lineage>
        <taxon>Eukaryota</taxon>
        <taxon>Viridiplantae</taxon>
        <taxon>Streptophyta</taxon>
        <taxon>Embryophyta</taxon>
        <taxon>Tracheophyta</taxon>
        <taxon>Spermatophyta</taxon>
        <taxon>Magnoliopsida</taxon>
        <taxon>Ranunculales</taxon>
        <taxon>Circaeasteraceae</taxon>
        <taxon>Kingdonia</taxon>
    </lineage>
</organism>
<dbReference type="SUPFAM" id="SSF52058">
    <property type="entry name" value="L domain-like"/>
    <property type="match status" value="1"/>
</dbReference>
<dbReference type="Gene3D" id="3.80.10.10">
    <property type="entry name" value="Ribonuclease Inhibitor"/>
    <property type="match status" value="1"/>
</dbReference>
<protein>
    <submittedName>
        <fullName evidence="10">Uncharacterized protein</fullName>
    </submittedName>
</protein>
<gene>
    <name evidence="10" type="ORF">GIB67_039421</name>
</gene>
<evidence type="ECO:0000256" key="1">
    <source>
        <dbReference type="ARBA" id="ARBA00004167"/>
    </source>
</evidence>
<dbReference type="InterPro" id="IPR038824">
    <property type="entry name" value="SHOC1-like"/>
</dbReference>
<dbReference type="PANTHER" id="PTHR35764:SF1">
    <property type="entry name" value="PROTEIN SHORTAGE IN CHIASMATA 1"/>
    <property type="match status" value="1"/>
</dbReference>
<dbReference type="InterPro" id="IPR032675">
    <property type="entry name" value="LRR_dom_sf"/>
</dbReference>
<keyword evidence="5" id="KW-0732">Signal</keyword>
<dbReference type="AlphaFoldDB" id="A0A7J7LII0"/>
<sequence>MELGDNELSGSIPAWIGKNLPNLAALGLRSNKFKGEIPRELCDLTSLQTLDVAHNNLSGAIPRCFSNLNSMVTKIDISFELYTPRFNEKILLGSKGLLLEYTRSTLELVTSMDLSYNSLSGEIPQEITILLRLRYLLLSNNHFTGKIPEKIGNMVLLENLNLSRSQLAGKIPRSSQLQTFTESSYVSNDALCGTPLRKKCKGNGSGETPNTQAQDSDEYDMMEQFYVTVGPGFVVGLEVLQNRMSKNANDQEFEELLRFHPIEEKQKFAVSSEPAHNAKACRVPISVSSMPFAMGSERSQTRMPSFPNIVVIVNTQDFGKEMLISRRSSYQKILAIEKGGAQVVERKIDLPVDLIFSAAICLVWYNCRNIGENTTTKEASSCFPLCVENISINILTSLSFAFSNCIMIFEGESKFFYFIMELSDEFYAAAASLGIDLQLSCSYSPEFTDEIILSCINYSIKLNRGLYPKMLDSEYLAETFLTKFPSISPLSAHAILSSGGRLVEFLEWSQHEDSKSGMTDCSSGSSVPDSGNSSSNLESPRKKQKCIGRPPSAKIPGLADGMVNDLGWNGKAKFEKADFIEFGRGMLFGDSLSKRVLPPIPSSNCPSYPTSAEITSNSEKSSKDHNQMFNEDFWADMHIKDDSKDDMPLQLRRQFLQEEITPRSTSSYGGTPLSNAIHSSKLQQGSPWTVEFLNKIKEKSRMHQKSRLSDTTDACYGYPNSVERIAKRKSPSTLDCYRYQGGGRNPKRIFKQKCQKQQLIPQLFGSYKSEKASCSLTPAYTPMDKRASQKLSFVRMGKEKQSKLIWSVGKYPGSLWEERLK</sequence>
<feature type="compositionally biased region" description="Polar residues" evidence="9">
    <location>
        <begin position="603"/>
        <end position="619"/>
    </location>
</feature>
<dbReference type="PANTHER" id="PTHR35764">
    <property type="entry name" value="PROTEIN SHORTAGE IN CHIASMATA 1"/>
    <property type="match status" value="1"/>
</dbReference>
<comment type="caution">
    <text evidence="10">The sequence shown here is derived from an EMBL/GenBank/DDBJ whole genome shotgun (WGS) entry which is preliminary data.</text>
</comment>
<name>A0A7J7LII0_9MAGN</name>
<keyword evidence="8" id="KW-0472">Membrane</keyword>
<evidence type="ECO:0000313" key="11">
    <source>
        <dbReference type="Proteomes" id="UP000541444"/>
    </source>
</evidence>
<evidence type="ECO:0000256" key="9">
    <source>
        <dbReference type="SAM" id="MobiDB-lite"/>
    </source>
</evidence>
<dbReference type="GO" id="GO:0016020">
    <property type="term" value="C:membrane"/>
    <property type="evidence" value="ECO:0007669"/>
    <property type="project" value="UniProtKB-SubCell"/>
</dbReference>
<keyword evidence="11" id="KW-1185">Reference proteome</keyword>
<evidence type="ECO:0000256" key="7">
    <source>
        <dbReference type="ARBA" id="ARBA00022989"/>
    </source>
</evidence>
<comment type="subcellular location">
    <subcellularLocation>
        <location evidence="1">Membrane</location>
        <topology evidence="1">Single-pass membrane protein</topology>
    </subcellularLocation>
</comment>
<keyword evidence="2" id="KW-0597">Phosphoprotein</keyword>
<dbReference type="GO" id="GO:0000712">
    <property type="term" value="P:resolution of meiotic recombination intermediates"/>
    <property type="evidence" value="ECO:0007669"/>
    <property type="project" value="TreeGrafter"/>
</dbReference>
<evidence type="ECO:0000256" key="2">
    <source>
        <dbReference type="ARBA" id="ARBA00022553"/>
    </source>
</evidence>
<dbReference type="EMBL" id="JACGCM010002254">
    <property type="protein sequence ID" value="KAF6142457.1"/>
    <property type="molecule type" value="Genomic_DNA"/>
</dbReference>
<evidence type="ECO:0000256" key="6">
    <source>
        <dbReference type="ARBA" id="ARBA00022737"/>
    </source>
</evidence>
<evidence type="ECO:0000313" key="10">
    <source>
        <dbReference type="EMBL" id="KAF6142457.1"/>
    </source>
</evidence>
<evidence type="ECO:0000256" key="8">
    <source>
        <dbReference type="ARBA" id="ARBA00023136"/>
    </source>
</evidence>
<keyword evidence="4" id="KW-0812">Transmembrane</keyword>
<feature type="region of interest" description="Disordered" evidence="9">
    <location>
        <begin position="603"/>
        <end position="624"/>
    </location>
</feature>
<keyword evidence="7" id="KW-1133">Transmembrane helix</keyword>
<keyword evidence="3" id="KW-0433">Leucine-rich repeat</keyword>
<evidence type="ECO:0000256" key="5">
    <source>
        <dbReference type="ARBA" id="ARBA00022729"/>
    </source>
</evidence>
<feature type="region of interest" description="Disordered" evidence="9">
    <location>
        <begin position="514"/>
        <end position="554"/>
    </location>
</feature>